<comment type="similarity">
    <text evidence="4">Belongs to the radical SAM superfamily. KamA family.</text>
</comment>
<dbReference type="SFLD" id="SFLDG01070">
    <property type="entry name" value="PLP-dependent"/>
    <property type="match status" value="1"/>
</dbReference>
<dbReference type="InterPro" id="IPR058240">
    <property type="entry name" value="rSAM_sf"/>
</dbReference>
<dbReference type="NCBIfam" id="TIGR03821">
    <property type="entry name" value="EFP_modif_epmB"/>
    <property type="match status" value="1"/>
</dbReference>
<dbReference type="RefSeq" id="WP_092551330.1">
    <property type="nucleotide sequence ID" value="NZ_CAWRBG010000059.1"/>
</dbReference>
<keyword evidence="7" id="KW-0949">S-adenosyl-L-methionine</keyword>
<comment type="cofactor">
    <cofactor evidence="3">
        <name>[4Fe-4S] cluster</name>
        <dbReference type="ChEBI" id="CHEBI:49883"/>
    </cofactor>
</comment>
<evidence type="ECO:0000256" key="14">
    <source>
        <dbReference type="PIRSR" id="PIRSR004911-1"/>
    </source>
</evidence>
<evidence type="ECO:0000256" key="8">
    <source>
        <dbReference type="ARBA" id="ARBA00022723"/>
    </source>
</evidence>
<feature type="binding site" evidence="14">
    <location>
        <position position="127"/>
    </location>
    <ligand>
        <name>[4Fe-4S] cluster</name>
        <dbReference type="ChEBI" id="CHEBI:49883"/>
        <note>4Fe-4S-S-AdoMet</note>
    </ligand>
</feature>
<dbReference type="EMBL" id="FPBJ01000019">
    <property type="protein sequence ID" value="SFU69675.1"/>
    <property type="molecule type" value="Genomic_DNA"/>
</dbReference>
<protein>
    <recommendedName>
        <fullName evidence="5">L-lysine 2,3-aminomutase</fullName>
    </recommendedName>
    <alternativeName>
        <fullName evidence="13">EF-P post-translational modification enzyme B</fullName>
    </alternativeName>
</protein>
<dbReference type="PIRSF" id="PIRSF004911">
    <property type="entry name" value="DUF160"/>
    <property type="match status" value="1"/>
</dbReference>
<evidence type="ECO:0000256" key="15">
    <source>
        <dbReference type="PIRSR" id="PIRSR603739-50"/>
    </source>
</evidence>
<comment type="catalytic activity">
    <reaction evidence="1">
        <text>L-lysine = D-beta-lysine</text>
        <dbReference type="Rhea" id="RHEA:44148"/>
        <dbReference type="ChEBI" id="CHEBI:32551"/>
        <dbReference type="ChEBI" id="CHEBI:84138"/>
    </reaction>
</comment>
<feature type="binding site" evidence="14">
    <location>
        <position position="120"/>
    </location>
    <ligand>
        <name>[4Fe-4S] cluster</name>
        <dbReference type="ChEBI" id="CHEBI:49883"/>
        <note>4Fe-4S-S-AdoMet</note>
    </ligand>
</feature>
<evidence type="ECO:0000313" key="18">
    <source>
        <dbReference type="Proteomes" id="UP000242496"/>
    </source>
</evidence>
<keyword evidence="18" id="KW-1185">Reference proteome</keyword>
<evidence type="ECO:0000256" key="9">
    <source>
        <dbReference type="ARBA" id="ARBA00022898"/>
    </source>
</evidence>
<evidence type="ECO:0000256" key="10">
    <source>
        <dbReference type="ARBA" id="ARBA00023004"/>
    </source>
</evidence>
<proteinExistence type="inferred from homology"/>
<dbReference type="Proteomes" id="UP000242496">
    <property type="component" value="Unassembled WGS sequence"/>
</dbReference>
<dbReference type="Gene3D" id="3.20.20.70">
    <property type="entry name" value="Aldolase class I"/>
    <property type="match status" value="1"/>
</dbReference>
<dbReference type="InterPro" id="IPR007197">
    <property type="entry name" value="rSAM"/>
</dbReference>
<sequence>MAHIITHIHPVREVWLKQLADVITDPSELLQLLSLNTHAILKEGTEARRLFPLRVPRTFLTRMKKGDPRDPLLLQVLTAREEFATTSGFSTDPLEEQQSVVPGLLHKYRNRALLLVKGGCAVNCRYCFRRHFPYEDNKGNKNNWQLALDYIEQHPEIDEIIFSGGDPLMAKDHELDWLISRIESIPHIKRLRIHTRLPVVIPDRITLSLCNRLALSNLQVIMVTHINHANEIDDAVRESMIRLKQAGVTLLNQSVMLRDINDNADTLADLSNALFNAGILPYYIHVLDKVQGAAHFLVGDEEAKAIMRELLTKVSGYLVPRLTREIGGEPSKTPLDLGLKQDQ</sequence>
<evidence type="ECO:0000256" key="1">
    <source>
        <dbReference type="ARBA" id="ARBA00001352"/>
    </source>
</evidence>
<evidence type="ECO:0000256" key="4">
    <source>
        <dbReference type="ARBA" id="ARBA00008703"/>
    </source>
</evidence>
<keyword evidence="9 15" id="KW-0663">Pyridoxal phosphate</keyword>
<keyword evidence="6 14" id="KW-0004">4Fe-4S</keyword>
<keyword evidence="12" id="KW-0413">Isomerase</keyword>
<dbReference type="PROSITE" id="PS51918">
    <property type="entry name" value="RADICAL_SAM"/>
    <property type="match status" value="1"/>
</dbReference>
<evidence type="ECO:0000256" key="13">
    <source>
        <dbReference type="ARBA" id="ARBA00030756"/>
    </source>
</evidence>
<dbReference type="NCBIfam" id="TIGR00238">
    <property type="entry name" value="KamA family radical SAM protein"/>
    <property type="match status" value="1"/>
</dbReference>
<dbReference type="GO" id="GO:0046872">
    <property type="term" value="F:metal ion binding"/>
    <property type="evidence" value="ECO:0007669"/>
    <property type="project" value="UniProtKB-KW"/>
</dbReference>
<accession>A0A1I7I9L7</accession>
<evidence type="ECO:0000256" key="12">
    <source>
        <dbReference type="ARBA" id="ARBA00023235"/>
    </source>
</evidence>
<dbReference type="PANTHER" id="PTHR30538">
    <property type="entry name" value="LYSINE 2,3-AMINOMUTASE-RELATED"/>
    <property type="match status" value="1"/>
</dbReference>
<organism evidence="17 18">
    <name type="scientific">Xenorhabdus koppenhoeferi</name>
    <dbReference type="NCBI Taxonomy" id="351659"/>
    <lineage>
        <taxon>Bacteria</taxon>
        <taxon>Pseudomonadati</taxon>
        <taxon>Pseudomonadota</taxon>
        <taxon>Gammaproteobacteria</taxon>
        <taxon>Enterobacterales</taxon>
        <taxon>Morganellaceae</taxon>
        <taxon>Xenorhabdus</taxon>
    </lineage>
</organism>
<evidence type="ECO:0000256" key="7">
    <source>
        <dbReference type="ARBA" id="ARBA00022691"/>
    </source>
</evidence>
<dbReference type="PANTHER" id="PTHR30538:SF1">
    <property type="entry name" value="L-LYSINE 2,3-AMINOMUTASE"/>
    <property type="match status" value="1"/>
</dbReference>
<feature type="modified residue" description="N6-(pyridoxal phosphate)lysine" evidence="15">
    <location>
        <position position="332"/>
    </location>
</feature>
<evidence type="ECO:0000256" key="6">
    <source>
        <dbReference type="ARBA" id="ARBA00022485"/>
    </source>
</evidence>
<gene>
    <name evidence="17" type="ORF">SAMN05421784_11934</name>
</gene>
<dbReference type="SUPFAM" id="SSF102114">
    <property type="entry name" value="Radical SAM enzymes"/>
    <property type="match status" value="1"/>
</dbReference>
<name>A0A1I7I9L7_9GAMM</name>
<dbReference type="OrthoDB" id="9770937at2"/>
<evidence type="ECO:0000313" key="17">
    <source>
        <dbReference type="EMBL" id="SFU69675.1"/>
    </source>
</evidence>
<dbReference type="GO" id="GO:0051539">
    <property type="term" value="F:4 iron, 4 sulfur cluster binding"/>
    <property type="evidence" value="ECO:0007669"/>
    <property type="project" value="UniProtKB-KW"/>
</dbReference>
<keyword evidence="11 14" id="KW-0411">Iron-sulfur</keyword>
<reference evidence="18" key="1">
    <citation type="submission" date="2016-10" db="EMBL/GenBank/DDBJ databases">
        <authorList>
            <person name="Varghese N."/>
            <person name="Submissions S."/>
        </authorList>
    </citation>
    <scope>NUCLEOTIDE SEQUENCE [LARGE SCALE GENOMIC DNA]</scope>
    <source>
        <strain evidence="18">DSM 18168</strain>
    </source>
</reference>
<evidence type="ECO:0000256" key="2">
    <source>
        <dbReference type="ARBA" id="ARBA00001933"/>
    </source>
</evidence>
<dbReference type="SFLD" id="SFLDS00029">
    <property type="entry name" value="Radical_SAM"/>
    <property type="match status" value="1"/>
</dbReference>
<comment type="cofactor">
    <cofactor evidence="2 15">
        <name>pyridoxal 5'-phosphate</name>
        <dbReference type="ChEBI" id="CHEBI:597326"/>
    </cofactor>
</comment>
<dbReference type="SFLD" id="SFLDF00314">
    <property type="entry name" value="L-lysine_2_3-aminomutase_(yjeK"/>
    <property type="match status" value="1"/>
</dbReference>
<evidence type="ECO:0000256" key="11">
    <source>
        <dbReference type="ARBA" id="ARBA00023014"/>
    </source>
</evidence>
<keyword evidence="10" id="KW-0408">Iron</keyword>
<dbReference type="GO" id="GO:0016853">
    <property type="term" value="F:isomerase activity"/>
    <property type="evidence" value="ECO:0007669"/>
    <property type="project" value="UniProtKB-KW"/>
</dbReference>
<feature type="binding site" evidence="14">
    <location>
        <position position="124"/>
    </location>
    <ligand>
        <name>[4Fe-4S] cluster</name>
        <dbReference type="ChEBI" id="CHEBI:49883"/>
        <note>4Fe-4S-S-AdoMet</note>
    </ligand>
</feature>
<evidence type="ECO:0000256" key="3">
    <source>
        <dbReference type="ARBA" id="ARBA00001966"/>
    </source>
</evidence>
<dbReference type="STRING" id="351659.SAMN05421784_11934"/>
<dbReference type="CDD" id="cd01335">
    <property type="entry name" value="Radical_SAM"/>
    <property type="match status" value="1"/>
</dbReference>
<feature type="domain" description="Radical SAM core" evidence="16">
    <location>
        <begin position="106"/>
        <end position="321"/>
    </location>
</feature>
<evidence type="ECO:0000256" key="5">
    <source>
        <dbReference type="ARBA" id="ARBA00022363"/>
    </source>
</evidence>
<dbReference type="InterPro" id="IPR013785">
    <property type="entry name" value="Aldolase_TIM"/>
</dbReference>
<evidence type="ECO:0000259" key="16">
    <source>
        <dbReference type="PROSITE" id="PS51918"/>
    </source>
</evidence>
<dbReference type="Pfam" id="PF04055">
    <property type="entry name" value="Radical_SAM"/>
    <property type="match status" value="1"/>
</dbReference>
<dbReference type="InterPro" id="IPR003739">
    <property type="entry name" value="Lys_aminomutase/Glu_NH3_mut"/>
</dbReference>
<dbReference type="InterPro" id="IPR022462">
    <property type="entry name" value="EpmB"/>
</dbReference>
<keyword evidence="8 14" id="KW-0479">Metal-binding</keyword>
<dbReference type="AlphaFoldDB" id="A0A1I7I9L7"/>